<evidence type="ECO:0000313" key="2">
    <source>
        <dbReference type="Proteomes" id="UP001470230"/>
    </source>
</evidence>
<comment type="caution">
    <text evidence="1">The sequence shown here is derived from an EMBL/GenBank/DDBJ whole genome shotgun (WGS) entry which is preliminary data.</text>
</comment>
<dbReference type="Gene3D" id="1.20.1270.10">
    <property type="match status" value="1"/>
</dbReference>
<dbReference type="SUPFAM" id="SSF100934">
    <property type="entry name" value="Heat shock protein 70kD (HSP70), C-terminal subdomain"/>
    <property type="match status" value="1"/>
</dbReference>
<dbReference type="Proteomes" id="UP001470230">
    <property type="component" value="Unassembled WGS sequence"/>
</dbReference>
<dbReference type="InterPro" id="IPR029048">
    <property type="entry name" value="HSP70_C_sf"/>
</dbReference>
<protein>
    <submittedName>
        <fullName evidence="1">Uncharacterized protein</fullName>
    </submittedName>
</protein>
<organism evidence="1 2">
    <name type="scientific">Tritrichomonas musculus</name>
    <dbReference type="NCBI Taxonomy" id="1915356"/>
    <lineage>
        <taxon>Eukaryota</taxon>
        <taxon>Metamonada</taxon>
        <taxon>Parabasalia</taxon>
        <taxon>Tritrichomonadida</taxon>
        <taxon>Tritrichomonadidae</taxon>
        <taxon>Tritrichomonas</taxon>
    </lineage>
</organism>
<proteinExistence type="predicted"/>
<evidence type="ECO:0000313" key="1">
    <source>
        <dbReference type="EMBL" id="KAK8871260.1"/>
    </source>
</evidence>
<dbReference type="EMBL" id="JAPFFF010000013">
    <property type="protein sequence ID" value="KAK8871260.1"/>
    <property type="molecule type" value="Genomic_DNA"/>
</dbReference>
<accession>A0ABR2J137</accession>
<sequence length="54" mass="6208">MVADVENFKVQDEKACKKVEAKNVLEGYCFGVHNSLSNEQFDNWIRQSDKSTIN</sequence>
<keyword evidence="2" id="KW-1185">Reference proteome</keyword>
<name>A0ABR2J137_9EUKA</name>
<gene>
    <name evidence="1" type="ORF">M9Y10_006976</name>
</gene>
<reference evidence="1 2" key="1">
    <citation type="submission" date="2024-04" db="EMBL/GenBank/DDBJ databases">
        <title>Tritrichomonas musculus Genome.</title>
        <authorList>
            <person name="Alves-Ferreira E."/>
            <person name="Grigg M."/>
            <person name="Lorenzi H."/>
            <person name="Galac M."/>
        </authorList>
    </citation>
    <scope>NUCLEOTIDE SEQUENCE [LARGE SCALE GENOMIC DNA]</scope>
    <source>
        <strain evidence="1 2">EAF2021</strain>
    </source>
</reference>